<proteinExistence type="predicted"/>
<dbReference type="AlphaFoldDB" id="A0A0H3CBS7"/>
<sequence length="172" mass="19892">MDYRICRRRAPGRKRRCAVSDDLSQGLSRVNAPQPHLVDSLCGYTKSSRRSPGARLSPVRRGGWRRFLRRPFLARIAHDPFLILQGRVEAWERCMRIPGCDKSLWRQDAQGRVIRWSDFGDRFSRYGWEVMALPPTGVLGRALLRRRLVAVHWRGLVGETLNEDPFLGRRAA</sequence>
<dbReference type="Proteomes" id="UP000001364">
    <property type="component" value="Chromosome"/>
</dbReference>
<gene>
    <name evidence="1" type="ordered locus">CCNA_02319</name>
</gene>
<evidence type="ECO:0000313" key="2">
    <source>
        <dbReference type="Proteomes" id="UP000001364"/>
    </source>
</evidence>
<reference evidence="1 2" key="1">
    <citation type="journal article" date="2010" name="J. Bacteriol.">
        <title>The genetic basis of laboratory adaptation in Caulobacter crescentus.</title>
        <authorList>
            <person name="Marks M.E."/>
            <person name="Castro-Rojas C.M."/>
            <person name="Teiling C."/>
            <person name="Du L."/>
            <person name="Kapatral V."/>
            <person name="Walunas T.L."/>
            <person name="Crosson S."/>
        </authorList>
    </citation>
    <scope>NUCLEOTIDE SEQUENCE [LARGE SCALE GENOMIC DNA]</scope>
    <source>
        <strain evidence="2">NA1000 / CB15N</strain>
    </source>
</reference>
<dbReference type="RefSeq" id="YP_002517692.3">
    <property type="nucleotide sequence ID" value="NC_011916.1"/>
</dbReference>
<name>A0A0H3CBS7_CAUVN</name>
<accession>A0A0H3CBS7</accession>
<dbReference type="GeneID" id="7332273"/>
<organism evidence="1 2">
    <name type="scientific">Caulobacter vibrioides (strain NA1000 / CB15N)</name>
    <name type="common">Caulobacter crescentus</name>
    <dbReference type="NCBI Taxonomy" id="565050"/>
    <lineage>
        <taxon>Bacteria</taxon>
        <taxon>Pseudomonadati</taxon>
        <taxon>Pseudomonadota</taxon>
        <taxon>Alphaproteobacteria</taxon>
        <taxon>Caulobacterales</taxon>
        <taxon>Caulobacteraceae</taxon>
        <taxon>Caulobacter</taxon>
    </lineage>
</organism>
<dbReference type="EMBL" id="CP001340">
    <property type="protein sequence ID" value="ACL95784.3"/>
    <property type="molecule type" value="Genomic_DNA"/>
</dbReference>
<dbReference type="HOGENOM" id="CLU_1552517_0_0_5"/>
<dbReference type="KEGG" id="ccs:CCNA_02319"/>
<dbReference type="OrthoDB" id="7189133at2"/>
<protein>
    <submittedName>
        <fullName evidence="1">Uncharacterized protein</fullName>
    </submittedName>
</protein>
<keyword evidence="2" id="KW-1185">Reference proteome</keyword>
<dbReference type="RefSeq" id="WP_010920097.1">
    <property type="nucleotide sequence ID" value="NC_011916.1"/>
</dbReference>
<dbReference type="PATRIC" id="fig|565050.3.peg.2270"/>
<evidence type="ECO:0000313" key="1">
    <source>
        <dbReference type="EMBL" id="ACL95784.3"/>
    </source>
</evidence>